<dbReference type="InterPro" id="IPR013324">
    <property type="entry name" value="RNA_pol_sigma_r3/r4-like"/>
</dbReference>
<accession>U7UPE6</accession>
<dbReference type="eggNOG" id="ENOG5033T0G">
    <property type="taxonomic scope" value="Bacteria"/>
</dbReference>
<dbReference type="SUPFAM" id="SSF88659">
    <property type="entry name" value="Sigma3 and sigma4 domains of RNA polymerase sigma factors"/>
    <property type="match status" value="1"/>
</dbReference>
<dbReference type="EMBL" id="AWXA01000015">
    <property type="protein sequence ID" value="ERT60774.1"/>
    <property type="molecule type" value="Genomic_DNA"/>
</dbReference>
<reference evidence="1 2" key="1">
    <citation type="submission" date="2013-09" db="EMBL/GenBank/DDBJ databases">
        <authorList>
            <person name="Durkin A.S."/>
            <person name="Haft D.R."/>
            <person name="McCorrison J."/>
            <person name="Torralba M."/>
            <person name="Gillis M."/>
            <person name="Haft D.H."/>
            <person name="Methe B."/>
            <person name="Sutton G."/>
            <person name="Nelson K.E."/>
        </authorList>
    </citation>
    <scope>NUCLEOTIDE SEQUENCE [LARGE SCALE GENOMIC DNA]</scope>
    <source>
        <strain evidence="1 2">BV3C16-1</strain>
    </source>
</reference>
<dbReference type="OrthoDB" id="1625621at2"/>
<protein>
    <submittedName>
        <fullName evidence="1">Uncharacterized protein</fullName>
    </submittedName>
</protein>
<keyword evidence="2" id="KW-1185">Reference proteome</keyword>
<dbReference type="Gene3D" id="1.10.10.10">
    <property type="entry name" value="Winged helix-like DNA-binding domain superfamily/Winged helix DNA-binding domain"/>
    <property type="match status" value="1"/>
</dbReference>
<dbReference type="InterPro" id="IPR036388">
    <property type="entry name" value="WH-like_DNA-bd_sf"/>
</dbReference>
<dbReference type="AlphaFoldDB" id="U7UPE6"/>
<proteinExistence type="predicted"/>
<evidence type="ECO:0000313" key="1">
    <source>
        <dbReference type="EMBL" id="ERT60774.1"/>
    </source>
</evidence>
<name>U7UPE6_9FIRM</name>
<dbReference type="RefSeq" id="WP_023053260.1">
    <property type="nucleotide sequence ID" value="NZ_AWXA01000015.1"/>
</dbReference>
<dbReference type="Proteomes" id="UP000017090">
    <property type="component" value="Unassembled WGS sequence"/>
</dbReference>
<dbReference type="STRING" id="1111454.HMPREF1250_0269"/>
<gene>
    <name evidence="1" type="ORF">HMPREF1250_0269</name>
</gene>
<sequence length="171" mass="19680">MYHNDYINAVKEYLRRYNEFCQYINNVKADIEDLRALKNQEAAAAVPTLSPTGGCSSGQSVSVEERAFFMQQEIEDRIAKYQHDLQQIAPLVRRLQRSLDFLESSSETDRRIIQARYIDGQSWERTAEYAHASYGYCRSREKKALQTLTGMMFGPNSIPLQGTLLFFDDCG</sequence>
<organism evidence="1 2">
    <name type="scientific">Megasphaera vaginalis</name>
    <name type="common">ex Srinivasan et al. 2021</name>
    <dbReference type="NCBI Taxonomy" id="1111454"/>
    <lineage>
        <taxon>Bacteria</taxon>
        <taxon>Bacillati</taxon>
        <taxon>Bacillota</taxon>
        <taxon>Negativicutes</taxon>
        <taxon>Veillonellales</taxon>
        <taxon>Veillonellaceae</taxon>
        <taxon>Megasphaera</taxon>
    </lineage>
</organism>
<comment type="caution">
    <text evidence="1">The sequence shown here is derived from an EMBL/GenBank/DDBJ whole genome shotgun (WGS) entry which is preliminary data.</text>
</comment>
<evidence type="ECO:0000313" key="2">
    <source>
        <dbReference type="Proteomes" id="UP000017090"/>
    </source>
</evidence>